<feature type="DNA-binding region" description="H-T-H motif" evidence="4">
    <location>
        <begin position="30"/>
        <end position="49"/>
    </location>
</feature>
<gene>
    <name evidence="6" type="ORF">ORV05_09195</name>
</gene>
<dbReference type="PANTHER" id="PTHR30055:SF234">
    <property type="entry name" value="HTH-TYPE TRANSCRIPTIONAL REGULATOR BETI"/>
    <property type="match status" value="1"/>
</dbReference>
<organism evidence="6 7">
    <name type="scientific">Amycolatopsis cynarae</name>
    <dbReference type="NCBI Taxonomy" id="2995223"/>
    <lineage>
        <taxon>Bacteria</taxon>
        <taxon>Bacillati</taxon>
        <taxon>Actinomycetota</taxon>
        <taxon>Actinomycetes</taxon>
        <taxon>Pseudonocardiales</taxon>
        <taxon>Pseudonocardiaceae</taxon>
        <taxon>Amycolatopsis</taxon>
    </lineage>
</organism>
<evidence type="ECO:0000259" key="5">
    <source>
        <dbReference type="PROSITE" id="PS50977"/>
    </source>
</evidence>
<dbReference type="SUPFAM" id="SSF46689">
    <property type="entry name" value="Homeodomain-like"/>
    <property type="match status" value="1"/>
</dbReference>
<keyword evidence="1" id="KW-0805">Transcription regulation</keyword>
<evidence type="ECO:0000256" key="1">
    <source>
        <dbReference type="ARBA" id="ARBA00023015"/>
    </source>
</evidence>
<name>A0ABY7B6Z9_9PSEU</name>
<dbReference type="Gene3D" id="1.10.357.10">
    <property type="entry name" value="Tetracycline Repressor, domain 2"/>
    <property type="match status" value="2"/>
</dbReference>
<evidence type="ECO:0000313" key="6">
    <source>
        <dbReference type="EMBL" id="WAL67926.1"/>
    </source>
</evidence>
<dbReference type="InterPro" id="IPR039536">
    <property type="entry name" value="TetR_C_Proteobacteria"/>
</dbReference>
<keyword evidence="2 4" id="KW-0238">DNA-binding</keyword>
<dbReference type="PRINTS" id="PR00455">
    <property type="entry name" value="HTHTETR"/>
</dbReference>
<sequence>MRGRVPPRSVDEIAEAAARVFMTKGYRAAGVSDVSAALGLSHGAVYTYAKSKEALLYLALLHLTRPESLAGLDIPVVRPAPGEIVAVVEAWAADHEVLPVLTGASGGRRRHVAVAEEFGEIIDELYEFVETNRRLLALVERCAQDLPELARFYFVQRRRNLLADLGDYLRRRIRSGTLRPVPDVAAAARFVVETVTWFAWHRIDDPDSAMLDDEVSRRTVRHLLLAAFLPEPDLARAPT</sequence>
<dbReference type="Proteomes" id="UP001163203">
    <property type="component" value="Chromosome"/>
</dbReference>
<reference evidence="6" key="1">
    <citation type="submission" date="2022-11" db="EMBL/GenBank/DDBJ databases">
        <authorList>
            <person name="Mo P."/>
        </authorList>
    </citation>
    <scope>NUCLEOTIDE SEQUENCE</scope>
    <source>
        <strain evidence="6">HUAS 11-8</strain>
    </source>
</reference>
<protein>
    <submittedName>
        <fullName evidence="6">TetR/AcrR family transcriptional regulator</fullName>
    </submittedName>
</protein>
<accession>A0ABY7B6Z9</accession>
<keyword evidence="7" id="KW-1185">Reference proteome</keyword>
<evidence type="ECO:0000256" key="4">
    <source>
        <dbReference type="PROSITE-ProRule" id="PRU00335"/>
    </source>
</evidence>
<dbReference type="InterPro" id="IPR001647">
    <property type="entry name" value="HTH_TetR"/>
</dbReference>
<dbReference type="InterPro" id="IPR009057">
    <property type="entry name" value="Homeodomain-like_sf"/>
</dbReference>
<dbReference type="EMBL" id="CP113836">
    <property type="protein sequence ID" value="WAL67926.1"/>
    <property type="molecule type" value="Genomic_DNA"/>
</dbReference>
<feature type="domain" description="HTH tetR-type" evidence="5">
    <location>
        <begin position="7"/>
        <end position="67"/>
    </location>
</feature>
<dbReference type="RefSeq" id="WP_268758021.1">
    <property type="nucleotide sequence ID" value="NZ_CP113836.1"/>
</dbReference>
<dbReference type="SUPFAM" id="SSF48498">
    <property type="entry name" value="Tetracyclin repressor-like, C-terminal domain"/>
    <property type="match status" value="1"/>
</dbReference>
<evidence type="ECO:0000256" key="3">
    <source>
        <dbReference type="ARBA" id="ARBA00023163"/>
    </source>
</evidence>
<evidence type="ECO:0000313" key="7">
    <source>
        <dbReference type="Proteomes" id="UP001163203"/>
    </source>
</evidence>
<dbReference type="PROSITE" id="PS50977">
    <property type="entry name" value="HTH_TETR_2"/>
    <property type="match status" value="1"/>
</dbReference>
<keyword evidence="3" id="KW-0804">Transcription</keyword>
<dbReference type="Pfam" id="PF00440">
    <property type="entry name" value="TetR_N"/>
    <property type="match status" value="1"/>
</dbReference>
<dbReference type="InterPro" id="IPR050109">
    <property type="entry name" value="HTH-type_TetR-like_transc_reg"/>
</dbReference>
<dbReference type="PANTHER" id="PTHR30055">
    <property type="entry name" value="HTH-TYPE TRANSCRIPTIONAL REGULATOR RUTR"/>
    <property type="match status" value="1"/>
</dbReference>
<dbReference type="InterPro" id="IPR036271">
    <property type="entry name" value="Tet_transcr_reg_TetR-rel_C_sf"/>
</dbReference>
<dbReference type="Pfam" id="PF14246">
    <property type="entry name" value="TetR_C_7"/>
    <property type="match status" value="1"/>
</dbReference>
<proteinExistence type="predicted"/>
<evidence type="ECO:0000256" key="2">
    <source>
        <dbReference type="ARBA" id="ARBA00023125"/>
    </source>
</evidence>